<dbReference type="Gene3D" id="1.10.630.10">
    <property type="entry name" value="Cytochrome P450"/>
    <property type="match status" value="2"/>
</dbReference>
<evidence type="ECO:0000256" key="1">
    <source>
        <dbReference type="ARBA" id="ARBA00001971"/>
    </source>
</evidence>
<dbReference type="Proteomes" id="UP000440096">
    <property type="component" value="Unassembled WGS sequence"/>
</dbReference>
<dbReference type="PRINTS" id="PR00463">
    <property type="entry name" value="EP450I"/>
</dbReference>
<dbReference type="GO" id="GO:0016705">
    <property type="term" value="F:oxidoreductase activity, acting on paired donors, with incorporation or reduction of molecular oxygen"/>
    <property type="evidence" value="ECO:0007669"/>
    <property type="project" value="InterPro"/>
</dbReference>
<evidence type="ECO:0000313" key="5">
    <source>
        <dbReference type="EMBL" id="MTD55748.1"/>
    </source>
</evidence>
<dbReference type="EMBL" id="WMBA01000025">
    <property type="protein sequence ID" value="MTD55748.1"/>
    <property type="molecule type" value="Genomic_DNA"/>
</dbReference>
<accession>A0A6N7YV08</accession>
<name>A0A6N7YV08_9PSEU</name>
<feature type="region of interest" description="Disordered" evidence="4">
    <location>
        <begin position="309"/>
        <end position="336"/>
    </location>
</feature>
<dbReference type="GO" id="GO:0004497">
    <property type="term" value="F:monooxygenase activity"/>
    <property type="evidence" value="ECO:0007669"/>
    <property type="project" value="UniProtKB-KW"/>
</dbReference>
<dbReference type="PANTHER" id="PTHR24305:SF166">
    <property type="entry name" value="CYTOCHROME P450 12A4, MITOCHONDRIAL-RELATED"/>
    <property type="match status" value="1"/>
</dbReference>
<gene>
    <name evidence="5" type="ORF">GKO32_17460</name>
</gene>
<evidence type="ECO:0000313" key="6">
    <source>
        <dbReference type="Proteomes" id="UP000440096"/>
    </source>
</evidence>
<feature type="compositionally biased region" description="Basic residues" evidence="4">
    <location>
        <begin position="1"/>
        <end position="10"/>
    </location>
</feature>
<proteinExistence type="inferred from homology"/>
<dbReference type="GO" id="GO:0020037">
    <property type="term" value="F:heme binding"/>
    <property type="evidence" value="ECO:0007669"/>
    <property type="project" value="InterPro"/>
</dbReference>
<dbReference type="InterPro" id="IPR036396">
    <property type="entry name" value="Cyt_P450_sf"/>
</dbReference>
<keyword evidence="6" id="KW-1185">Reference proteome</keyword>
<keyword evidence="3" id="KW-0560">Oxidoreductase</keyword>
<dbReference type="OrthoDB" id="5290182at2"/>
<sequence>MPAVTCRRRERYSPGSIPRARQTAGGASRTLNARELRVPSARVARFGRPERATRATGTCNSRRRAFRRSRRLGFRRRAGKNIFDLDGWHPEPPDVPVLGKTSHRGKSAICQGSRALARLCGSSDIASVLPLGQTWPSPQRFAGISYFFGPAVADNELADQVAVLLLAGIKTTSTALTWCLYLISEHPEVQKRLCEESDQVLGGTVAGWDDLLNLPYAHSVQRRADSYVEPQKFDPLRWMGRPPAPQGGFITFGLGVTKCVGGKFAVNEAVLALASISGRFNIRRDVSVKVRAKAKTTLEPSKFVAIFSPRQEAASPRSHPLPGSQSGEFPRVKDRS</sequence>
<dbReference type="InterPro" id="IPR017972">
    <property type="entry name" value="Cyt_P450_CS"/>
</dbReference>
<comment type="similarity">
    <text evidence="2 3">Belongs to the cytochrome P450 family.</text>
</comment>
<dbReference type="GO" id="GO:0005506">
    <property type="term" value="F:iron ion binding"/>
    <property type="evidence" value="ECO:0007669"/>
    <property type="project" value="InterPro"/>
</dbReference>
<dbReference type="Pfam" id="PF00067">
    <property type="entry name" value="p450"/>
    <property type="match status" value="1"/>
</dbReference>
<dbReference type="SUPFAM" id="SSF48264">
    <property type="entry name" value="Cytochrome P450"/>
    <property type="match status" value="1"/>
</dbReference>
<keyword evidence="3" id="KW-0349">Heme</keyword>
<keyword evidence="3" id="KW-0408">Iron</keyword>
<feature type="region of interest" description="Disordered" evidence="4">
    <location>
        <begin position="1"/>
        <end position="32"/>
    </location>
</feature>
<dbReference type="PROSITE" id="PS00086">
    <property type="entry name" value="CYTOCHROME_P450"/>
    <property type="match status" value="1"/>
</dbReference>
<comment type="caution">
    <text evidence="5">The sequence shown here is derived from an EMBL/GenBank/DDBJ whole genome shotgun (WGS) entry which is preliminary data.</text>
</comment>
<dbReference type="AlphaFoldDB" id="A0A6N7YV08"/>
<keyword evidence="3" id="KW-0479">Metal-binding</keyword>
<dbReference type="InterPro" id="IPR002401">
    <property type="entry name" value="Cyt_P450_E_grp-I"/>
</dbReference>
<keyword evidence="3" id="KW-0503">Monooxygenase</keyword>
<evidence type="ECO:0000256" key="2">
    <source>
        <dbReference type="ARBA" id="ARBA00010617"/>
    </source>
</evidence>
<comment type="cofactor">
    <cofactor evidence="1">
        <name>heme</name>
        <dbReference type="ChEBI" id="CHEBI:30413"/>
    </cofactor>
</comment>
<dbReference type="InterPro" id="IPR001128">
    <property type="entry name" value="Cyt_P450"/>
</dbReference>
<protein>
    <submittedName>
        <fullName evidence="5">Cytochrome P450</fullName>
    </submittedName>
</protein>
<organism evidence="5 6">
    <name type="scientific">Amycolatopsis pithecellobii</name>
    <dbReference type="NCBI Taxonomy" id="664692"/>
    <lineage>
        <taxon>Bacteria</taxon>
        <taxon>Bacillati</taxon>
        <taxon>Actinomycetota</taxon>
        <taxon>Actinomycetes</taxon>
        <taxon>Pseudonocardiales</taxon>
        <taxon>Pseudonocardiaceae</taxon>
        <taxon>Amycolatopsis</taxon>
    </lineage>
</organism>
<reference evidence="5 6" key="1">
    <citation type="submission" date="2019-11" db="EMBL/GenBank/DDBJ databases">
        <title>Draft genome of Amycolatopsis RM579.</title>
        <authorList>
            <person name="Duangmal K."/>
            <person name="Mingma R."/>
        </authorList>
    </citation>
    <scope>NUCLEOTIDE SEQUENCE [LARGE SCALE GENOMIC DNA]</scope>
    <source>
        <strain evidence="5 6">RM579</strain>
    </source>
</reference>
<evidence type="ECO:0000256" key="3">
    <source>
        <dbReference type="RuleBase" id="RU000461"/>
    </source>
</evidence>
<evidence type="ECO:0000256" key="4">
    <source>
        <dbReference type="SAM" id="MobiDB-lite"/>
    </source>
</evidence>
<dbReference type="InterPro" id="IPR050121">
    <property type="entry name" value="Cytochrome_P450_monoxygenase"/>
</dbReference>
<dbReference type="PRINTS" id="PR00385">
    <property type="entry name" value="P450"/>
</dbReference>
<dbReference type="PANTHER" id="PTHR24305">
    <property type="entry name" value="CYTOCHROME P450"/>
    <property type="match status" value="1"/>
</dbReference>